<evidence type="ECO:0000313" key="3">
    <source>
        <dbReference type="Proteomes" id="UP000238274"/>
    </source>
</evidence>
<reference evidence="3" key="2">
    <citation type="journal article" date="2018" name="BMC Genomics">
        <title>Genomic insights into host adaptation between the wheat stripe rust pathogen (Puccinia striiformis f. sp. tritici) and the barley stripe rust pathogen (Puccinia striiformis f. sp. hordei).</title>
        <authorList>
            <person name="Xia C."/>
            <person name="Wang M."/>
            <person name="Yin C."/>
            <person name="Cornejo O.E."/>
            <person name="Hulbert S.H."/>
            <person name="Chen X."/>
        </authorList>
    </citation>
    <scope>NUCLEOTIDE SEQUENCE [LARGE SCALE GENOMIC DNA]</scope>
    <source>
        <strain evidence="3">93TX-2</strain>
    </source>
</reference>
<feature type="compositionally biased region" description="Low complexity" evidence="1">
    <location>
        <begin position="25"/>
        <end position="39"/>
    </location>
</feature>
<gene>
    <name evidence="2" type="ORF">PSHT_15911</name>
</gene>
<dbReference type="PANTHER" id="PTHR33324:SF2">
    <property type="entry name" value="MYB_SANT-LIKE DNA-BINDING DOMAIN-CONTAINING PROTEIN"/>
    <property type="match status" value="1"/>
</dbReference>
<dbReference type="Proteomes" id="UP000238274">
    <property type="component" value="Unassembled WGS sequence"/>
</dbReference>
<comment type="caution">
    <text evidence="2">The sequence shown here is derived from an EMBL/GenBank/DDBJ whole genome shotgun (WGS) entry which is preliminary data.</text>
</comment>
<dbReference type="EMBL" id="PKSM01000447">
    <property type="protein sequence ID" value="POV94969.1"/>
    <property type="molecule type" value="Genomic_DNA"/>
</dbReference>
<dbReference type="VEuPathDB" id="FungiDB:PSHT_15911"/>
<protein>
    <submittedName>
        <fullName evidence="2">Uncharacterized protein</fullName>
    </submittedName>
</protein>
<feature type="region of interest" description="Disordered" evidence="1">
    <location>
        <begin position="1"/>
        <end position="39"/>
    </location>
</feature>
<feature type="compositionally biased region" description="Polar residues" evidence="1">
    <location>
        <begin position="226"/>
        <end position="254"/>
    </location>
</feature>
<organism evidence="2 3">
    <name type="scientific">Puccinia striiformis</name>
    <dbReference type="NCBI Taxonomy" id="27350"/>
    <lineage>
        <taxon>Eukaryota</taxon>
        <taxon>Fungi</taxon>
        <taxon>Dikarya</taxon>
        <taxon>Basidiomycota</taxon>
        <taxon>Pucciniomycotina</taxon>
        <taxon>Pucciniomycetes</taxon>
        <taxon>Pucciniales</taxon>
        <taxon>Pucciniaceae</taxon>
        <taxon>Puccinia</taxon>
    </lineage>
</organism>
<feature type="compositionally biased region" description="Polar residues" evidence="1">
    <location>
        <begin position="1"/>
        <end position="20"/>
    </location>
</feature>
<evidence type="ECO:0000256" key="1">
    <source>
        <dbReference type="SAM" id="MobiDB-lite"/>
    </source>
</evidence>
<name>A0A2S4UCG9_9BASI</name>
<dbReference type="VEuPathDB" id="FungiDB:PSTT_03156"/>
<dbReference type="PANTHER" id="PTHR33324">
    <property type="entry name" value="EXPRESSED PROTEIN"/>
    <property type="match status" value="1"/>
</dbReference>
<accession>A0A2S4UCG9</accession>
<reference evidence="3" key="3">
    <citation type="journal article" date="2018" name="Mol. Plant Microbe Interact.">
        <title>Genome sequence resources for the wheat stripe rust pathogen (Puccinia striiformis f. sp. tritici) and the barley stripe rust pathogen (Puccinia striiformis f. sp. hordei).</title>
        <authorList>
            <person name="Xia C."/>
            <person name="Wang M."/>
            <person name="Yin C."/>
            <person name="Cornejo O.E."/>
            <person name="Hulbert S.H."/>
            <person name="Chen X."/>
        </authorList>
    </citation>
    <scope>NUCLEOTIDE SEQUENCE [LARGE SCALE GENOMIC DNA]</scope>
    <source>
        <strain evidence="3">93TX-2</strain>
    </source>
</reference>
<reference evidence="2 3" key="1">
    <citation type="submission" date="2017-12" db="EMBL/GenBank/DDBJ databases">
        <title>Gene loss provides genomic basis for host adaptation in cereal stripe rust fungi.</title>
        <authorList>
            <person name="Xia C."/>
        </authorList>
    </citation>
    <scope>NUCLEOTIDE SEQUENCE [LARGE SCALE GENOMIC DNA]</scope>
    <source>
        <strain evidence="2 3">93TX-2</strain>
    </source>
</reference>
<feature type="region of interest" description="Disordered" evidence="1">
    <location>
        <begin position="213"/>
        <end position="263"/>
    </location>
</feature>
<dbReference type="OrthoDB" id="2506645at2759"/>
<keyword evidence="3" id="KW-1185">Reference proteome</keyword>
<sequence length="315" mass="33927">MSTIPSTQPTQNDLQQTPNTAREGATQATTPEATQPATQWDKVEAMAVGVEIVEPTVDKQHVVWLINPVNKVLEVLTVLEGRYDLWRNSAVSKREIAETINEYFIENGGESCAWKGIEQQMTNLEKKFRQALAYQDQTGQGILDKADELARQAGGNPDNSDTDDFVGNAIAQTQAHICKICRYFYELEPVMLDCPLAVPLYIHEQGNVDGNLAGALNLGPNEDRPTNNQTSFKQNGDNSSTPTTPDHWSESEQGGNALPVNTLGNPSLDINLTLLTTNGASATATPTGAGTPVVAPSPSARAISMTALASQQPDP</sequence>
<proteinExistence type="predicted"/>
<evidence type="ECO:0000313" key="2">
    <source>
        <dbReference type="EMBL" id="POV94969.1"/>
    </source>
</evidence>
<dbReference type="AlphaFoldDB" id="A0A2S4UCG9"/>